<gene>
    <name evidence="11" type="ORF">HJG54_19200</name>
</gene>
<dbReference type="PROSITE" id="PS50005">
    <property type="entry name" value="TPR"/>
    <property type="match status" value="1"/>
</dbReference>
<dbReference type="Gene3D" id="1.25.40.10">
    <property type="entry name" value="Tetratricopeptide repeat domain"/>
    <property type="match status" value="2"/>
</dbReference>
<keyword evidence="2" id="KW-0723">Serine/threonine-protein kinase</keyword>
<evidence type="ECO:0000256" key="6">
    <source>
        <dbReference type="ARBA" id="ARBA00022840"/>
    </source>
</evidence>
<dbReference type="SUPFAM" id="SSF56112">
    <property type="entry name" value="Protein kinase-like (PK-like)"/>
    <property type="match status" value="1"/>
</dbReference>
<comment type="catalytic activity">
    <reaction evidence="8">
        <text>L-seryl-[protein] + ATP = O-phospho-L-seryl-[protein] + ADP + H(+)</text>
        <dbReference type="Rhea" id="RHEA:17989"/>
        <dbReference type="Rhea" id="RHEA-COMP:9863"/>
        <dbReference type="Rhea" id="RHEA-COMP:11604"/>
        <dbReference type="ChEBI" id="CHEBI:15378"/>
        <dbReference type="ChEBI" id="CHEBI:29999"/>
        <dbReference type="ChEBI" id="CHEBI:30616"/>
        <dbReference type="ChEBI" id="CHEBI:83421"/>
        <dbReference type="ChEBI" id="CHEBI:456216"/>
        <dbReference type="EC" id="2.7.11.1"/>
    </reaction>
</comment>
<proteinExistence type="predicted"/>
<keyword evidence="5 11" id="KW-0418">Kinase</keyword>
<evidence type="ECO:0000313" key="11">
    <source>
        <dbReference type="EMBL" id="WNZ24758.1"/>
    </source>
</evidence>
<dbReference type="GO" id="GO:0005524">
    <property type="term" value="F:ATP binding"/>
    <property type="evidence" value="ECO:0007669"/>
    <property type="project" value="UniProtKB-KW"/>
</dbReference>
<dbReference type="InterPro" id="IPR000719">
    <property type="entry name" value="Prot_kinase_dom"/>
</dbReference>
<organism evidence="11">
    <name type="scientific">Leptolyngbya sp. NK1-12</name>
    <dbReference type="NCBI Taxonomy" id="2547451"/>
    <lineage>
        <taxon>Bacteria</taxon>
        <taxon>Bacillati</taxon>
        <taxon>Cyanobacteriota</taxon>
        <taxon>Cyanophyceae</taxon>
        <taxon>Leptolyngbyales</taxon>
        <taxon>Leptolyngbyaceae</taxon>
        <taxon>Leptolyngbya group</taxon>
        <taxon>Leptolyngbya</taxon>
    </lineage>
</organism>
<dbReference type="PROSITE" id="PS50293">
    <property type="entry name" value="TPR_REGION"/>
    <property type="match status" value="1"/>
</dbReference>
<dbReference type="InterPro" id="IPR027417">
    <property type="entry name" value="P-loop_NTPase"/>
</dbReference>
<evidence type="ECO:0000256" key="7">
    <source>
        <dbReference type="ARBA" id="ARBA00047899"/>
    </source>
</evidence>
<keyword evidence="4" id="KW-0547">Nucleotide-binding</keyword>
<evidence type="ECO:0000256" key="4">
    <source>
        <dbReference type="ARBA" id="ARBA00022741"/>
    </source>
</evidence>
<dbReference type="Gene3D" id="3.30.200.20">
    <property type="entry name" value="Phosphorylase Kinase, domain 1"/>
    <property type="match status" value="1"/>
</dbReference>
<name>A0AA96WG42_9CYAN</name>
<dbReference type="SUPFAM" id="SSF48452">
    <property type="entry name" value="TPR-like"/>
    <property type="match status" value="1"/>
</dbReference>
<dbReference type="AlphaFoldDB" id="A0AA96WG42"/>
<feature type="repeat" description="TPR" evidence="9">
    <location>
        <begin position="945"/>
        <end position="978"/>
    </location>
</feature>
<sequence>MTPQQSFEYQVGVTLPPDAPSYVMRQADKDLYEGLKAGKFCYVLNSRQMGKSSLEVRVRKQLEAEGFACALVDLSKIGTKEVTADNWYATLAKSLAGSFGLKFDLTGWWQQRQMFTPLDRLSDFIEEVLLAQISSNVVVVIDEIDTVLSLEFPTDDFFAFIRACYNQRNVKSVYQRLTFVLIGTATPSDLIADRNRTPFNLGLAIELNGFRLEEVQPLAKGLDGRAANPQAVLQAILEWTGGQPFLTQKLCRLILETQLSIPAQTEQAQVEQLVQAKIITNWESQDNPEHLRTISNRIKEREGATRLLNLYQQILKEGQIPADDSLEQVELRLSGLVVKQESALRVYNPIYKEVFNEQWVQDALTELRPYEEAIAERLGAIRDAILYNNENCVSLLQLYQRILQQESVAADDDTDARYLLWLGLVEEQQGHLRVANRIYASVFNQEWVEQELAKAIERRVICKRYEEIKRLGYDKFTQTYLVKDIHQPRQKWGVLKQITPPATDIDSFGKIRNLINSSFKELEKLNGHDQIPTLLASFEEDEEFYVVQEYIKGTNLDEEFIPGQCWPEHQVIDLLIEVLEILKYVHQQNLAHLNLKPANLMRRQDGKLVLIDFGMFKQIIPSVLDSGAEAAQVGSPGYVPPQNVKSQTKFYRDLYAVGMIGIQALTDTHPKDFPLHPRTKEVIWLYTLADQPMAQVSDQLAAILTKMVRHDNADRYTSASEILKDLYDLRRTQSPTRWKRLTNKQQWRWLTDKRFLLASCLGFCVSAALTASWFTQVNRCHALTNLERLETGDDLVQRAIQVKAACDRILFIRPNNPPALKEQGRASLILWQHHQEKGEQDDATASLVNAKNSLAEAIRLDRDDPQSHFYLGLVQYLRDEDYAVSYQDAITAYLSNAKSNASPEDFVILMKLATFLIEKADYSQADFNDADALFERAQQIDANSASRLYNHGSLYARAGNYREAINVFERVIQRHPEYRTHALRSMGFVYLLLGESEAQTACRQFTELLKQNNSALNISFKNPRIADYLSQFTQKAVSQTNTSNPNPESCQPDSFNRDDLAADFDVIFPMLPVYTCNQQPVLAIAEQAELDARRRLCR</sequence>
<keyword evidence="3" id="KW-0808">Transferase</keyword>
<dbReference type="InterPro" id="IPR019734">
    <property type="entry name" value="TPR_rpt"/>
</dbReference>
<evidence type="ECO:0000256" key="5">
    <source>
        <dbReference type="ARBA" id="ARBA00022777"/>
    </source>
</evidence>
<dbReference type="SUPFAM" id="SSF52540">
    <property type="entry name" value="P-loop containing nucleoside triphosphate hydrolases"/>
    <property type="match status" value="1"/>
</dbReference>
<dbReference type="Gene3D" id="3.40.50.300">
    <property type="entry name" value="P-loop containing nucleotide triphosphate hydrolases"/>
    <property type="match status" value="1"/>
</dbReference>
<dbReference type="EC" id="2.7.11.1" evidence="1"/>
<accession>A0AA96WG42</accession>
<dbReference type="RefSeq" id="WP_316430725.1">
    <property type="nucleotide sequence ID" value="NZ_CP053586.1"/>
</dbReference>
<dbReference type="Pfam" id="PF00069">
    <property type="entry name" value="Pkinase"/>
    <property type="match status" value="1"/>
</dbReference>
<feature type="domain" description="Protein kinase" evidence="10">
    <location>
        <begin position="465"/>
        <end position="727"/>
    </location>
</feature>
<dbReference type="GO" id="GO:0004674">
    <property type="term" value="F:protein serine/threonine kinase activity"/>
    <property type="evidence" value="ECO:0007669"/>
    <property type="project" value="UniProtKB-KW"/>
</dbReference>
<dbReference type="PANTHER" id="PTHR24363:SF0">
    <property type="entry name" value="SERINE_THREONINE KINASE LIKE DOMAIN CONTAINING 1"/>
    <property type="match status" value="1"/>
</dbReference>
<dbReference type="PROSITE" id="PS50011">
    <property type="entry name" value="PROTEIN_KINASE_DOM"/>
    <property type="match status" value="1"/>
</dbReference>
<dbReference type="InterPro" id="IPR011990">
    <property type="entry name" value="TPR-like_helical_dom_sf"/>
</dbReference>
<dbReference type="EMBL" id="CP053586">
    <property type="protein sequence ID" value="WNZ24758.1"/>
    <property type="molecule type" value="Genomic_DNA"/>
</dbReference>
<comment type="catalytic activity">
    <reaction evidence="7">
        <text>L-threonyl-[protein] + ATP = O-phospho-L-threonyl-[protein] + ADP + H(+)</text>
        <dbReference type="Rhea" id="RHEA:46608"/>
        <dbReference type="Rhea" id="RHEA-COMP:11060"/>
        <dbReference type="Rhea" id="RHEA-COMP:11605"/>
        <dbReference type="ChEBI" id="CHEBI:15378"/>
        <dbReference type="ChEBI" id="CHEBI:30013"/>
        <dbReference type="ChEBI" id="CHEBI:30616"/>
        <dbReference type="ChEBI" id="CHEBI:61977"/>
        <dbReference type="ChEBI" id="CHEBI:456216"/>
        <dbReference type="EC" id="2.7.11.1"/>
    </reaction>
</comment>
<evidence type="ECO:0000259" key="10">
    <source>
        <dbReference type="PROSITE" id="PS50011"/>
    </source>
</evidence>
<evidence type="ECO:0000256" key="9">
    <source>
        <dbReference type="PROSITE-ProRule" id="PRU00339"/>
    </source>
</evidence>
<dbReference type="InterPro" id="IPR011009">
    <property type="entry name" value="Kinase-like_dom_sf"/>
</dbReference>
<dbReference type="Pfam" id="PF14516">
    <property type="entry name" value="AAA_35"/>
    <property type="match status" value="1"/>
</dbReference>
<keyword evidence="9" id="KW-0802">TPR repeat</keyword>
<protein>
    <recommendedName>
        <fullName evidence="1">non-specific serine/threonine protein kinase</fullName>
        <ecNumber evidence="1">2.7.11.1</ecNumber>
    </recommendedName>
</protein>
<dbReference type="SMART" id="SM00220">
    <property type="entry name" value="S_TKc"/>
    <property type="match status" value="1"/>
</dbReference>
<evidence type="ECO:0000256" key="3">
    <source>
        <dbReference type="ARBA" id="ARBA00022679"/>
    </source>
</evidence>
<dbReference type="PANTHER" id="PTHR24363">
    <property type="entry name" value="SERINE/THREONINE PROTEIN KINASE"/>
    <property type="match status" value="1"/>
</dbReference>
<dbReference type="Gene3D" id="1.10.510.10">
    <property type="entry name" value="Transferase(Phosphotransferase) domain 1"/>
    <property type="match status" value="1"/>
</dbReference>
<keyword evidence="6" id="KW-0067">ATP-binding</keyword>
<evidence type="ECO:0000256" key="8">
    <source>
        <dbReference type="ARBA" id="ARBA00048679"/>
    </source>
</evidence>
<evidence type="ECO:0000256" key="2">
    <source>
        <dbReference type="ARBA" id="ARBA00022527"/>
    </source>
</evidence>
<reference evidence="11" key="1">
    <citation type="submission" date="2020-05" db="EMBL/GenBank/DDBJ databases">
        <authorList>
            <person name="Zhu T."/>
            <person name="Keshari N."/>
            <person name="Lu X."/>
        </authorList>
    </citation>
    <scope>NUCLEOTIDE SEQUENCE</scope>
    <source>
        <strain evidence="11">NK1-12</strain>
    </source>
</reference>
<evidence type="ECO:0000256" key="1">
    <source>
        <dbReference type="ARBA" id="ARBA00012513"/>
    </source>
</evidence>